<evidence type="ECO:0000313" key="31">
    <source>
        <dbReference type="EMBL" id="ABE50727.1"/>
    </source>
</evidence>
<evidence type="ECO:0000313" key="32">
    <source>
        <dbReference type="Proteomes" id="UP000002440"/>
    </source>
</evidence>
<evidence type="ECO:0000256" key="3">
    <source>
        <dbReference type="ARBA" id="ARBA00007090"/>
    </source>
</evidence>
<keyword evidence="20" id="KW-0046">Antibiotic resistance</keyword>
<evidence type="ECO:0000256" key="18">
    <source>
        <dbReference type="ARBA" id="ARBA00022989"/>
    </source>
</evidence>
<dbReference type="AlphaFoldDB" id="Q1GYG0"/>
<comment type="subcellular location">
    <subcellularLocation>
        <location evidence="1">Cell inner membrane</location>
        <topology evidence="1">Single-pass type II membrane protein</topology>
    </subcellularLocation>
</comment>
<dbReference type="InterPro" id="IPR001264">
    <property type="entry name" value="Glyco_trans_51"/>
</dbReference>
<evidence type="ECO:0000256" key="15">
    <source>
        <dbReference type="ARBA" id="ARBA00022960"/>
    </source>
</evidence>
<comment type="pathway">
    <text evidence="2">Cell wall biogenesis; peptidoglycan biosynthesis.</text>
</comment>
<evidence type="ECO:0000256" key="6">
    <source>
        <dbReference type="ARBA" id="ARBA00018638"/>
    </source>
</evidence>
<sequence length="791" mass="87584">MLPKKWWQFLILAGIILGLVATALVALAATLIYPELPSLEALTDYKPKVPMRVYSEDGHLIGEFGEERRAFISIDETPQALKQAILAAEDERFYQHGGIDTLGILRATVSNVTSGRFKEGASTITMQVARNFFLSSEKTATRKLSEALLSIKIEHNLTKDQILELYINQIYLGHRSYGFAAASQVYYGKPLDQLSIAEVAMLAGLPKAPSRYNPFANPKRAEARQRYVLRRMKELRFIDQQQYEAALAEPHRFRKSRKIRDLSADYVAEIVRQAMYERYKDEIYSSGLKIYTTIRKSNQEAANRAILQGIIDYDRRHGYRGPERTVTPGANDQGNGNWLDNAMDDLETFQGMIPAVVTNVTPKAVSVHAKDGSNIEISGDGLAFVQKQLAEKDAAKRTIKPGAVIRIMRQGESWHIVQLPQAEAALVAMDPETGAVRALVGGFDFNRNKFNHVTQAWRQPGSSFKPFIYSASLEKGFTPASMIEDEPISVSARETGSGSTWEPKNYDRKYDGPMRMRTALIKSKNMVSIRILEGIGVNYAQDYITRFGFSPKDHPPYLAMALGAGSVTAWQMAGAYSVFANGGYRVKPYIIDKVVDSRGNVLEQSKPLLAGQGAARVIDGRNAFIMNSMLQDVVRLGTATRARSLGRSDLAGKTGTTNNQIDAWFAGYSPKHVAITWMGYDKPKSLGSLETGGKAALPIWIDYMRSALKGVPEVTPEMPAGVSAIRIDPATGMRVKGDEEGIVEYFYHEFPPPEPEESIFSIIPGFPIPGHGSPPPMEKQDNAPPGPDQLF</sequence>
<evidence type="ECO:0000256" key="9">
    <source>
        <dbReference type="ARBA" id="ARBA00022645"/>
    </source>
</evidence>
<dbReference type="Gene3D" id="1.10.3810.10">
    <property type="entry name" value="Biosynthetic peptidoglycan transglycosylase-like"/>
    <property type="match status" value="1"/>
</dbReference>
<dbReference type="KEGG" id="mfa:Mfla_2462"/>
<dbReference type="EC" id="3.4.16.4" evidence="5"/>
<dbReference type="GO" id="GO:0006508">
    <property type="term" value="P:proteolysis"/>
    <property type="evidence" value="ECO:0007669"/>
    <property type="project" value="UniProtKB-KW"/>
</dbReference>
<keyword evidence="32" id="KW-1185">Reference proteome</keyword>
<dbReference type="EMBL" id="CP000284">
    <property type="protein sequence ID" value="ABE50727.1"/>
    <property type="molecule type" value="Genomic_DNA"/>
</dbReference>
<evidence type="ECO:0000256" key="16">
    <source>
        <dbReference type="ARBA" id="ARBA00022968"/>
    </source>
</evidence>
<reference evidence="31 32" key="1">
    <citation type="submission" date="2006-03" db="EMBL/GenBank/DDBJ databases">
        <title>Complete sequence of Methylobacillus flagellatus KT.</title>
        <authorList>
            <consortium name="US DOE Joint Genome Institute"/>
            <person name="Copeland A."/>
            <person name="Lucas S."/>
            <person name="Lapidus A."/>
            <person name="Barry K."/>
            <person name="Detter J.C."/>
            <person name="Glavina del Rio T."/>
            <person name="Hammon N."/>
            <person name="Israni S."/>
            <person name="Dalin E."/>
            <person name="Tice H."/>
            <person name="Pitluck S."/>
            <person name="Brettin T."/>
            <person name="Bruce D."/>
            <person name="Han C."/>
            <person name="Tapia R."/>
            <person name="Saunders E."/>
            <person name="Gilna P."/>
            <person name="Schmutz J."/>
            <person name="Larimer F."/>
            <person name="Land M."/>
            <person name="Kyrpides N."/>
            <person name="Anderson I."/>
            <person name="Richardson P."/>
        </authorList>
    </citation>
    <scope>NUCLEOTIDE SEQUENCE [LARGE SCALE GENOMIC DNA]</scope>
    <source>
        <strain evidence="32">KT / ATCC 51484 / DSM 6875</strain>
    </source>
</reference>
<keyword evidence="19" id="KW-0472">Membrane</keyword>
<dbReference type="UniPathway" id="UPA00219"/>
<dbReference type="SUPFAM" id="SSF56601">
    <property type="entry name" value="beta-lactamase/transpeptidase-like"/>
    <property type="match status" value="1"/>
</dbReference>
<dbReference type="InterPro" id="IPR023346">
    <property type="entry name" value="Lysozyme-like_dom_sf"/>
</dbReference>
<dbReference type="InterPro" id="IPR036950">
    <property type="entry name" value="PBP_transglycosylase"/>
</dbReference>
<dbReference type="GO" id="GO:0071555">
    <property type="term" value="P:cell wall organization"/>
    <property type="evidence" value="ECO:0007669"/>
    <property type="project" value="UniProtKB-KW"/>
</dbReference>
<dbReference type="Pfam" id="PF00912">
    <property type="entry name" value="Transgly"/>
    <property type="match status" value="1"/>
</dbReference>
<dbReference type="Gene3D" id="3.40.710.10">
    <property type="entry name" value="DD-peptidase/beta-lactamase superfamily"/>
    <property type="match status" value="2"/>
</dbReference>
<keyword evidence="13" id="KW-0812">Transmembrane</keyword>
<dbReference type="CAZy" id="GT51">
    <property type="family name" value="Glycosyltransferase Family 51"/>
</dbReference>
<dbReference type="InterPro" id="IPR050396">
    <property type="entry name" value="Glycosyltr_51/Transpeptidase"/>
</dbReference>
<evidence type="ECO:0000256" key="27">
    <source>
        <dbReference type="SAM" id="MobiDB-lite"/>
    </source>
</evidence>
<evidence type="ECO:0000256" key="24">
    <source>
        <dbReference type="ARBA" id="ARBA00044770"/>
    </source>
</evidence>
<evidence type="ECO:0000256" key="7">
    <source>
        <dbReference type="ARBA" id="ARBA00022475"/>
    </source>
</evidence>
<dbReference type="InterPro" id="IPR031376">
    <property type="entry name" value="PCB_OB"/>
</dbReference>
<accession>Q1GYG0</accession>
<dbReference type="PANTHER" id="PTHR32282">
    <property type="entry name" value="BINDING PROTEIN TRANSPEPTIDASE, PUTATIVE-RELATED"/>
    <property type="match status" value="1"/>
</dbReference>
<dbReference type="STRING" id="265072.Mfla_2462"/>
<proteinExistence type="inferred from homology"/>
<dbReference type="Proteomes" id="UP000002440">
    <property type="component" value="Chromosome"/>
</dbReference>
<gene>
    <name evidence="31" type="ordered locus">Mfla_2462</name>
</gene>
<comment type="similarity">
    <text evidence="3">In the C-terminal section; belongs to the transpeptidase family.</text>
</comment>
<evidence type="ECO:0000259" key="29">
    <source>
        <dbReference type="Pfam" id="PF00912"/>
    </source>
</evidence>
<keyword evidence="11 31" id="KW-0328">Glycosyltransferase</keyword>
<dbReference type="PANTHER" id="PTHR32282:SF27">
    <property type="entry name" value="PENICILLIN-BINDING PROTEIN 1A"/>
    <property type="match status" value="1"/>
</dbReference>
<organism evidence="31 32">
    <name type="scientific">Methylobacillus flagellatus (strain ATCC 51484 / DSM 6875 / VKM B-1610 / KT)</name>
    <dbReference type="NCBI Taxonomy" id="265072"/>
    <lineage>
        <taxon>Bacteria</taxon>
        <taxon>Pseudomonadati</taxon>
        <taxon>Pseudomonadota</taxon>
        <taxon>Betaproteobacteria</taxon>
        <taxon>Nitrosomonadales</taxon>
        <taxon>Methylophilaceae</taxon>
        <taxon>Methylobacillus</taxon>
    </lineage>
</organism>
<evidence type="ECO:0000256" key="10">
    <source>
        <dbReference type="ARBA" id="ARBA00022670"/>
    </source>
</evidence>
<protein>
    <recommendedName>
        <fullName evidence="6">Penicillin-binding protein 1A</fullName>
        <ecNumber evidence="24">2.4.99.28</ecNumber>
        <ecNumber evidence="5">3.4.16.4</ecNumber>
    </recommendedName>
</protein>
<keyword evidence="18" id="KW-1133">Transmembrane helix</keyword>
<evidence type="ECO:0000256" key="17">
    <source>
        <dbReference type="ARBA" id="ARBA00022984"/>
    </source>
</evidence>
<evidence type="ECO:0000256" key="12">
    <source>
        <dbReference type="ARBA" id="ARBA00022679"/>
    </source>
</evidence>
<keyword evidence="15" id="KW-0133">Cell shape</keyword>
<dbReference type="GO" id="GO:0008360">
    <property type="term" value="P:regulation of cell shape"/>
    <property type="evidence" value="ECO:0007669"/>
    <property type="project" value="UniProtKB-KW"/>
</dbReference>
<dbReference type="Pfam" id="PF00905">
    <property type="entry name" value="Transpeptidase"/>
    <property type="match status" value="1"/>
</dbReference>
<dbReference type="EC" id="2.4.99.28" evidence="24"/>
<feature type="domain" description="Penicillin-binding protein transpeptidase" evidence="28">
    <location>
        <begin position="425"/>
        <end position="698"/>
    </location>
</feature>
<evidence type="ECO:0000256" key="8">
    <source>
        <dbReference type="ARBA" id="ARBA00022519"/>
    </source>
</evidence>
<dbReference type="InterPro" id="IPR001460">
    <property type="entry name" value="PCN-bd_Tpept"/>
</dbReference>
<dbReference type="Pfam" id="PF17092">
    <property type="entry name" value="PCB_OB"/>
    <property type="match status" value="1"/>
</dbReference>
<evidence type="ECO:0000256" key="5">
    <source>
        <dbReference type="ARBA" id="ARBA00012448"/>
    </source>
</evidence>
<comment type="catalytic activity">
    <reaction evidence="25">
        <text>[GlcNAc-(1-&gt;4)-Mur2Ac(oyl-L-Ala-gamma-D-Glu-L-Lys-D-Ala-D-Ala)](n)-di-trans,octa-cis-undecaprenyl diphosphate + beta-D-GlcNAc-(1-&gt;4)-Mur2Ac(oyl-L-Ala-gamma-D-Glu-L-Lys-D-Ala-D-Ala)-di-trans,octa-cis-undecaprenyl diphosphate = [GlcNAc-(1-&gt;4)-Mur2Ac(oyl-L-Ala-gamma-D-Glu-L-Lys-D-Ala-D-Ala)](n+1)-di-trans,octa-cis-undecaprenyl diphosphate + di-trans,octa-cis-undecaprenyl diphosphate + H(+)</text>
        <dbReference type="Rhea" id="RHEA:23708"/>
        <dbReference type="Rhea" id="RHEA-COMP:9602"/>
        <dbReference type="Rhea" id="RHEA-COMP:9603"/>
        <dbReference type="ChEBI" id="CHEBI:15378"/>
        <dbReference type="ChEBI" id="CHEBI:58405"/>
        <dbReference type="ChEBI" id="CHEBI:60033"/>
        <dbReference type="ChEBI" id="CHEBI:78435"/>
        <dbReference type="EC" id="2.4.99.28"/>
    </reaction>
</comment>
<comment type="similarity">
    <text evidence="4">In the N-terminal section; belongs to the glycosyltransferase 51 family.</text>
</comment>
<name>Q1GYG0_METFK</name>
<dbReference type="GO" id="GO:0008955">
    <property type="term" value="F:peptidoglycan glycosyltransferase activity"/>
    <property type="evidence" value="ECO:0007669"/>
    <property type="project" value="UniProtKB-EC"/>
</dbReference>
<dbReference type="GO" id="GO:0030288">
    <property type="term" value="C:outer membrane-bounded periplasmic space"/>
    <property type="evidence" value="ECO:0007669"/>
    <property type="project" value="TreeGrafter"/>
</dbReference>
<evidence type="ECO:0000256" key="23">
    <source>
        <dbReference type="ARBA" id="ARBA00034000"/>
    </source>
</evidence>
<evidence type="ECO:0000256" key="2">
    <source>
        <dbReference type="ARBA" id="ARBA00004752"/>
    </source>
</evidence>
<feature type="region of interest" description="Disordered" evidence="27">
    <location>
        <begin position="769"/>
        <end position="791"/>
    </location>
</feature>
<keyword evidence="9" id="KW-0121">Carboxypeptidase</keyword>
<evidence type="ECO:0000256" key="22">
    <source>
        <dbReference type="ARBA" id="ARBA00023316"/>
    </source>
</evidence>
<comment type="catalytic activity">
    <reaction evidence="23">
        <text>Preferential cleavage: (Ac)2-L-Lys-D-Ala-|-D-Ala. Also transpeptidation of peptidyl-alanyl moieties that are N-acyl substituents of D-alanine.</text>
        <dbReference type="EC" id="3.4.16.4"/>
    </reaction>
</comment>
<feature type="domain" description="Penicillin-binding protein OB-like" evidence="30">
    <location>
        <begin position="319"/>
        <end position="422"/>
    </location>
</feature>
<evidence type="ECO:0000256" key="13">
    <source>
        <dbReference type="ARBA" id="ARBA00022692"/>
    </source>
</evidence>
<keyword evidence="22" id="KW-0961">Cell wall biogenesis/degradation</keyword>
<evidence type="ECO:0000256" key="26">
    <source>
        <dbReference type="ARBA" id="ARBA00060592"/>
    </source>
</evidence>
<dbReference type="OrthoDB" id="9766909at2"/>
<keyword evidence="21" id="KW-0511">Multifunctional enzyme</keyword>
<evidence type="ECO:0000256" key="20">
    <source>
        <dbReference type="ARBA" id="ARBA00023251"/>
    </source>
</evidence>
<evidence type="ECO:0000256" key="11">
    <source>
        <dbReference type="ARBA" id="ARBA00022676"/>
    </source>
</evidence>
<dbReference type="FunFam" id="1.10.3810.10:FF:000003">
    <property type="entry name" value="Penicillin-binding protein 1a"/>
    <property type="match status" value="1"/>
</dbReference>
<evidence type="ECO:0000256" key="4">
    <source>
        <dbReference type="ARBA" id="ARBA00007739"/>
    </source>
</evidence>
<feature type="domain" description="Glycosyl transferase family 51" evidence="29">
    <location>
        <begin position="58"/>
        <end position="233"/>
    </location>
</feature>
<dbReference type="GO" id="GO:0046677">
    <property type="term" value="P:response to antibiotic"/>
    <property type="evidence" value="ECO:0007669"/>
    <property type="project" value="UniProtKB-KW"/>
</dbReference>
<comment type="pathway">
    <text evidence="26">Glycan biosynthesis.</text>
</comment>
<keyword evidence="17" id="KW-0573">Peptidoglycan synthesis</keyword>
<keyword evidence="14" id="KW-0378">Hydrolase</keyword>
<keyword evidence="10" id="KW-0645">Protease</keyword>
<keyword evidence="16" id="KW-0735">Signal-anchor</keyword>
<dbReference type="RefSeq" id="WP_011480680.1">
    <property type="nucleotide sequence ID" value="NC_007947.1"/>
</dbReference>
<keyword evidence="8" id="KW-0997">Cell inner membrane</keyword>
<dbReference type="HOGENOM" id="CLU_006354_2_4_4"/>
<dbReference type="GO" id="GO:0009002">
    <property type="term" value="F:serine-type D-Ala-D-Ala carboxypeptidase activity"/>
    <property type="evidence" value="ECO:0007669"/>
    <property type="project" value="UniProtKB-EC"/>
</dbReference>
<evidence type="ECO:0000256" key="21">
    <source>
        <dbReference type="ARBA" id="ARBA00023268"/>
    </source>
</evidence>
<dbReference type="InterPro" id="IPR012338">
    <property type="entry name" value="Beta-lactam/transpept-like"/>
</dbReference>
<evidence type="ECO:0000259" key="30">
    <source>
        <dbReference type="Pfam" id="PF17092"/>
    </source>
</evidence>
<dbReference type="GO" id="GO:0009252">
    <property type="term" value="P:peptidoglycan biosynthetic process"/>
    <property type="evidence" value="ECO:0007669"/>
    <property type="project" value="UniProtKB-UniPathway"/>
</dbReference>
<dbReference type="SUPFAM" id="SSF53955">
    <property type="entry name" value="Lysozyme-like"/>
    <property type="match status" value="1"/>
</dbReference>
<evidence type="ECO:0000256" key="14">
    <source>
        <dbReference type="ARBA" id="ARBA00022801"/>
    </source>
</evidence>
<dbReference type="GO" id="GO:0005886">
    <property type="term" value="C:plasma membrane"/>
    <property type="evidence" value="ECO:0007669"/>
    <property type="project" value="UniProtKB-SubCell"/>
</dbReference>
<evidence type="ECO:0000259" key="28">
    <source>
        <dbReference type="Pfam" id="PF00905"/>
    </source>
</evidence>
<dbReference type="eggNOG" id="COG5009">
    <property type="taxonomic scope" value="Bacteria"/>
</dbReference>
<keyword evidence="12 31" id="KW-0808">Transferase</keyword>
<evidence type="ECO:0000256" key="25">
    <source>
        <dbReference type="ARBA" id="ARBA00049902"/>
    </source>
</evidence>
<keyword evidence="7" id="KW-1003">Cell membrane</keyword>
<dbReference type="GO" id="GO:0008658">
    <property type="term" value="F:penicillin binding"/>
    <property type="evidence" value="ECO:0007669"/>
    <property type="project" value="InterPro"/>
</dbReference>
<evidence type="ECO:0000256" key="1">
    <source>
        <dbReference type="ARBA" id="ARBA00004249"/>
    </source>
</evidence>
<evidence type="ECO:0000256" key="19">
    <source>
        <dbReference type="ARBA" id="ARBA00023136"/>
    </source>
</evidence>
<dbReference type="NCBIfam" id="TIGR02074">
    <property type="entry name" value="PBP_1a_fam"/>
    <property type="match status" value="1"/>
</dbReference>